<dbReference type="RefSeq" id="WP_170165383.1">
    <property type="nucleotide sequence ID" value="NZ_RKHG01000001.1"/>
</dbReference>
<proteinExistence type="predicted"/>
<gene>
    <name evidence="4" type="ORF">EDD41_2659</name>
</gene>
<evidence type="ECO:0000256" key="1">
    <source>
        <dbReference type="ARBA" id="ARBA00022729"/>
    </source>
</evidence>
<dbReference type="SUPFAM" id="SSF69318">
    <property type="entry name" value="Integrin alpha N-terminal domain"/>
    <property type="match status" value="1"/>
</dbReference>
<dbReference type="GO" id="GO:0030655">
    <property type="term" value="P:beta-lactam antibiotic catabolic process"/>
    <property type="evidence" value="ECO:0007669"/>
    <property type="project" value="InterPro"/>
</dbReference>
<dbReference type="InterPro" id="IPR028994">
    <property type="entry name" value="Integrin_alpha_N"/>
</dbReference>
<accession>A0A3N1ZX12</accession>
<dbReference type="AlphaFoldDB" id="A0A3N1ZX12"/>
<feature type="signal peptide" evidence="2">
    <location>
        <begin position="1"/>
        <end position="32"/>
    </location>
</feature>
<dbReference type="Proteomes" id="UP000275749">
    <property type="component" value="Unassembled WGS sequence"/>
</dbReference>
<dbReference type="InterPro" id="IPR045155">
    <property type="entry name" value="Beta-lactam_cat"/>
</dbReference>
<dbReference type="GO" id="GO:0008800">
    <property type="term" value="F:beta-lactamase activity"/>
    <property type="evidence" value="ECO:0007669"/>
    <property type="project" value="InterPro"/>
</dbReference>
<keyword evidence="1 2" id="KW-0732">Signal</keyword>
<sequence>MPSPSHPVRQITVLVTAGALGLAGGVAAPTQAAPDPATPRTTTVVCDQLGEVPLEVTGRLDGPGGVRVAGKGPVTVSNASAIRVVARSGAARRAAALEKRAVKTKGLRCEPVTVRTTAGQLGDGTKVAAAGMTAAQSVDATLQVDVTFDTDAVVRAAADNVVTAAAAANDPAGYGKVEAFPYASQLSSYTASRSGSVALAYRSMGSSTIYSHVKGSATNVTASIVKVAVMATVMDKAQREGRALSSWEKSQMVPMIRYSDNAATTRLWNHVGRGPAVGAVLGKMGLRQTTPGYAGYWGLTVTSAPDQVVLMDHFSRANPVINNTNRAYGLSLMRSVASDQDWGVTSGPGDDIAVKNGWLPRSDGWHVNSIGYSHKTPVPYSVAALTHSSSAGMSTQIATIEGASRIIWNKRATTQPAPDVRSPRRGDFTGDGRTDLIAIKQETLYLVQGLGEGRMAAPQPLGRGWGQTNWIGVVGDVTKDGRQDLVARRTDGSLHLWRGNGDGTLSYSRHLGTGWAGLTSVTAVGDFDANGTPDLLARRADGSLVRYALPATGNPVKAASLGTGWGGMSRIMGALGVNTDLKADVLALRGDGRLYAYTSAGATLNRGTQVAGNWSPSLMSGCGDTTGDGIEDVCYQSGTRLVTYPISRGGRPLAARLSGTSLAGFRLLG</sequence>
<feature type="chain" id="PRO_5018181085" evidence="2">
    <location>
        <begin position="33"/>
        <end position="669"/>
    </location>
</feature>
<dbReference type="SUPFAM" id="SSF56601">
    <property type="entry name" value="beta-lactamase/transpeptidase-like"/>
    <property type="match status" value="1"/>
</dbReference>
<name>A0A3N1ZX12_9ACTN</name>
<evidence type="ECO:0000256" key="2">
    <source>
        <dbReference type="SAM" id="SignalP"/>
    </source>
</evidence>
<reference evidence="4 5" key="1">
    <citation type="submission" date="2018-11" db="EMBL/GenBank/DDBJ databases">
        <title>Sequencing the genomes of 1000 actinobacteria strains.</title>
        <authorList>
            <person name="Klenk H.-P."/>
        </authorList>
    </citation>
    <scope>NUCLEOTIDE SEQUENCE [LARGE SCALE GENOMIC DNA]</scope>
    <source>
        <strain evidence="4 5">DSM 10546</strain>
    </source>
</reference>
<protein>
    <submittedName>
        <fullName evidence="4">Beta-lactamase class A</fullName>
    </submittedName>
</protein>
<dbReference type="PANTHER" id="PTHR35333">
    <property type="entry name" value="BETA-LACTAMASE"/>
    <property type="match status" value="1"/>
</dbReference>
<evidence type="ECO:0000313" key="4">
    <source>
        <dbReference type="EMBL" id="ROR55393.1"/>
    </source>
</evidence>
<dbReference type="Gene3D" id="2.130.10.130">
    <property type="entry name" value="Integrin alpha, N-terminal"/>
    <property type="match status" value="1"/>
</dbReference>
<evidence type="ECO:0000259" key="3">
    <source>
        <dbReference type="Pfam" id="PF13354"/>
    </source>
</evidence>
<dbReference type="Pfam" id="PF13354">
    <property type="entry name" value="Beta-lactamase2"/>
    <property type="match status" value="1"/>
</dbReference>
<dbReference type="GO" id="GO:0046677">
    <property type="term" value="P:response to antibiotic"/>
    <property type="evidence" value="ECO:0007669"/>
    <property type="project" value="InterPro"/>
</dbReference>
<dbReference type="Pfam" id="PF13517">
    <property type="entry name" value="FG-GAP_3"/>
    <property type="match status" value="1"/>
</dbReference>
<organism evidence="4 5">
    <name type="scientific">Luteococcus japonicus</name>
    <dbReference type="NCBI Taxonomy" id="33984"/>
    <lineage>
        <taxon>Bacteria</taxon>
        <taxon>Bacillati</taxon>
        <taxon>Actinomycetota</taxon>
        <taxon>Actinomycetes</taxon>
        <taxon>Propionibacteriales</taxon>
        <taxon>Propionibacteriaceae</taxon>
        <taxon>Luteococcus</taxon>
    </lineage>
</organism>
<dbReference type="EMBL" id="RKHG01000001">
    <property type="protein sequence ID" value="ROR55393.1"/>
    <property type="molecule type" value="Genomic_DNA"/>
</dbReference>
<comment type="caution">
    <text evidence="4">The sequence shown here is derived from an EMBL/GenBank/DDBJ whole genome shotgun (WGS) entry which is preliminary data.</text>
</comment>
<feature type="domain" description="Beta-lactamase class A catalytic" evidence="3">
    <location>
        <begin position="255"/>
        <end position="386"/>
    </location>
</feature>
<dbReference type="InterPro" id="IPR013517">
    <property type="entry name" value="FG-GAP"/>
</dbReference>
<dbReference type="PANTHER" id="PTHR35333:SF3">
    <property type="entry name" value="BETA-LACTAMASE-TYPE TRANSPEPTIDASE FOLD CONTAINING PROTEIN"/>
    <property type="match status" value="1"/>
</dbReference>
<dbReference type="InterPro" id="IPR012338">
    <property type="entry name" value="Beta-lactam/transpept-like"/>
</dbReference>
<evidence type="ECO:0000313" key="5">
    <source>
        <dbReference type="Proteomes" id="UP000275749"/>
    </source>
</evidence>
<dbReference type="Gene3D" id="3.40.710.10">
    <property type="entry name" value="DD-peptidase/beta-lactamase superfamily"/>
    <property type="match status" value="1"/>
</dbReference>
<dbReference type="InterPro" id="IPR000871">
    <property type="entry name" value="Beta-lactam_class-A"/>
</dbReference>